<evidence type="ECO:0000313" key="2">
    <source>
        <dbReference type="Proteomes" id="UP000554482"/>
    </source>
</evidence>
<dbReference type="AlphaFoldDB" id="A0A7J6VCL8"/>
<organism evidence="1 2">
    <name type="scientific">Thalictrum thalictroides</name>
    <name type="common">Rue-anemone</name>
    <name type="synonym">Anemone thalictroides</name>
    <dbReference type="NCBI Taxonomy" id="46969"/>
    <lineage>
        <taxon>Eukaryota</taxon>
        <taxon>Viridiplantae</taxon>
        <taxon>Streptophyta</taxon>
        <taxon>Embryophyta</taxon>
        <taxon>Tracheophyta</taxon>
        <taxon>Spermatophyta</taxon>
        <taxon>Magnoliopsida</taxon>
        <taxon>Ranunculales</taxon>
        <taxon>Ranunculaceae</taxon>
        <taxon>Thalictroideae</taxon>
        <taxon>Thalictrum</taxon>
    </lineage>
</organism>
<dbReference type="Proteomes" id="UP000554482">
    <property type="component" value="Unassembled WGS sequence"/>
</dbReference>
<protein>
    <submittedName>
        <fullName evidence="1">Uncharacterized protein</fullName>
    </submittedName>
</protein>
<dbReference type="SUPFAM" id="SSF52833">
    <property type="entry name" value="Thioredoxin-like"/>
    <property type="match status" value="1"/>
</dbReference>
<proteinExistence type="predicted"/>
<dbReference type="Gene3D" id="3.40.30.10">
    <property type="entry name" value="Glutaredoxin"/>
    <property type="match status" value="1"/>
</dbReference>
<feature type="non-terminal residue" evidence="1">
    <location>
        <position position="1"/>
    </location>
</feature>
<evidence type="ECO:0000313" key="1">
    <source>
        <dbReference type="EMBL" id="KAF5182859.1"/>
    </source>
</evidence>
<reference evidence="1 2" key="1">
    <citation type="submission" date="2020-06" db="EMBL/GenBank/DDBJ databases">
        <title>Transcriptomic and genomic resources for Thalictrum thalictroides and T. hernandezii: Facilitating candidate gene discovery in an emerging model plant lineage.</title>
        <authorList>
            <person name="Arias T."/>
            <person name="Riano-Pachon D.M."/>
            <person name="Di Stilio V.S."/>
        </authorList>
    </citation>
    <scope>NUCLEOTIDE SEQUENCE [LARGE SCALE GENOMIC DNA]</scope>
    <source>
        <strain evidence="2">cv. WT478/WT964</strain>
        <tissue evidence="1">Leaves</tissue>
    </source>
</reference>
<dbReference type="InterPro" id="IPR036249">
    <property type="entry name" value="Thioredoxin-like_sf"/>
</dbReference>
<sequence length="63" mass="7038">IASPKKQKKVSGKKVVNVPLVFVKGRLIGGVNEVLKLEEEGKLEILFDWVPKRPRLVEAVEVC</sequence>
<name>A0A7J6VCL8_THATH</name>
<dbReference type="EMBL" id="JABWDY010034207">
    <property type="protein sequence ID" value="KAF5182859.1"/>
    <property type="molecule type" value="Genomic_DNA"/>
</dbReference>
<gene>
    <name evidence="1" type="ORF">FRX31_027553</name>
</gene>
<keyword evidence="2" id="KW-1185">Reference proteome</keyword>
<comment type="caution">
    <text evidence="1">The sequence shown here is derived from an EMBL/GenBank/DDBJ whole genome shotgun (WGS) entry which is preliminary data.</text>
</comment>
<accession>A0A7J6VCL8</accession>